<feature type="region of interest" description="Disordered" evidence="6">
    <location>
        <begin position="1252"/>
        <end position="1323"/>
    </location>
</feature>
<dbReference type="Proteomes" id="UP001189429">
    <property type="component" value="Unassembled WGS sequence"/>
</dbReference>
<feature type="transmembrane region" description="Helical" evidence="7">
    <location>
        <begin position="39"/>
        <end position="60"/>
    </location>
</feature>
<feature type="region of interest" description="Disordered" evidence="6">
    <location>
        <begin position="2054"/>
        <end position="2086"/>
    </location>
</feature>
<dbReference type="InterPro" id="IPR001878">
    <property type="entry name" value="Znf_CCHC"/>
</dbReference>
<dbReference type="SUPFAM" id="SSF53098">
    <property type="entry name" value="Ribonuclease H-like"/>
    <property type="match status" value="1"/>
</dbReference>
<feature type="compositionally biased region" description="Polar residues" evidence="6">
    <location>
        <begin position="1296"/>
        <end position="1307"/>
    </location>
</feature>
<evidence type="ECO:0000313" key="10">
    <source>
        <dbReference type="EMBL" id="CAK0866169.1"/>
    </source>
</evidence>
<accession>A0ABN9V277</accession>
<comment type="caution">
    <text evidence="10">The sequence shown here is derived from an EMBL/GenBank/DDBJ whole genome shotgun (WGS) entry which is preliminary data.</text>
</comment>
<organism evidence="10 11">
    <name type="scientific">Prorocentrum cordatum</name>
    <dbReference type="NCBI Taxonomy" id="2364126"/>
    <lineage>
        <taxon>Eukaryota</taxon>
        <taxon>Sar</taxon>
        <taxon>Alveolata</taxon>
        <taxon>Dinophyceae</taxon>
        <taxon>Prorocentrales</taxon>
        <taxon>Prorocentraceae</taxon>
        <taxon>Prorocentrum</taxon>
    </lineage>
</organism>
<protein>
    <recommendedName>
        <fullName evidence="12">Copia protein</fullName>
    </recommendedName>
</protein>
<feature type="compositionally biased region" description="Acidic residues" evidence="6">
    <location>
        <begin position="1274"/>
        <end position="1283"/>
    </location>
</feature>
<keyword evidence="5" id="KW-0863">Zinc-finger</keyword>
<dbReference type="InterPro" id="IPR012337">
    <property type="entry name" value="RNaseH-like_sf"/>
</dbReference>
<dbReference type="Gene3D" id="3.30.420.10">
    <property type="entry name" value="Ribonuclease H-like superfamily/Ribonuclease H"/>
    <property type="match status" value="1"/>
</dbReference>
<dbReference type="PROSITE" id="PS50994">
    <property type="entry name" value="INTEGRASE"/>
    <property type="match status" value="1"/>
</dbReference>
<dbReference type="EMBL" id="CAUYUJ010016513">
    <property type="protein sequence ID" value="CAK0866169.1"/>
    <property type="molecule type" value="Genomic_DNA"/>
</dbReference>
<evidence type="ECO:0000256" key="5">
    <source>
        <dbReference type="PROSITE-ProRule" id="PRU00047"/>
    </source>
</evidence>
<evidence type="ECO:0008006" key="12">
    <source>
        <dbReference type="Google" id="ProtNLM"/>
    </source>
</evidence>
<gene>
    <name evidence="10" type="ORF">PCOR1329_LOCUS53431</name>
</gene>
<dbReference type="InterPro" id="IPR013714">
    <property type="entry name" value="Golgi_TVP15"/>
</dbReference>
<evidence type="ECO:0000256" key="2">
    <source>
        <dbReference type="ARBA" id="ARBA00022692"/>
    </source>
</evidence>
<keyword evidence="2 7" id="KW-0812">Transmembrane</keyword>
<keyword evidence="5" id="KW-0862">Zinc</keyword>
<proteinExistence type="predicted"/>
<sequence length="2086" mass="232382">MSWPGGMQMPNARQQMEMAGAASAASRSLGNMGSLVGDYIRGVTWLCFVGGLANIVYNLLTLIDIFDVLSEPITYAVCVYQMMFGLCTCMIEAPKEWERNPKLQSTQKFIHDHARFLTTAGGRGLFYLFQASLLLSVDGGIMPTVLGLYMLGIGVLCIAMQGGFLTDSPAHQDYLQVTGIREDSSRAPEQQKARSLQSERGGKPRRSDRAALLPAAQRCGSEVLDGDTLGFAHSVHEGAAEELGAAEGGDPEATTAPFLTLRLVGPPPPAPSSNFVMAPPSLPLAGPPPDDDLAPPSAELFFAPDSVASEALPVAPAASAPSVGRLAQTAFAVEEEHGDTEIGPPPEHYAEESVEDDITDEIDAIVQAAEPIEEADAVEILATWKQTRTAMTKEKLDRGLRPQWKARPGQGGHGAPTRHDLDKLGRRVKCFRCKKIGHFSRDCKEPLPAHSSQMVFVEPMDEEDQEEARVQAVLGAAQDDEIIDGSLDDEINSILKVHEDNVLAKLIQQERWKRLAHEMKEQQEDEDASSEKRATEEGTVLGVTHADGCSVPDTGCCKSLIGEETLTKHEAATGKKARWLKDTKPMRFRGFDNSVQESVGAVELDWEIKNFIVTFVVYVVPGSAGFLMSKPDMKALGAALDLETDSLYLKRLGLTIPMNETVAGHYEIDFLNREKKVKRRMVTELFSPPRIVPVAARCGFLEGQSLDKVHGWDVDKDDDYNAMWQHIIEDEPYFVHMCPPCRKLSIMQQCMPLDRRKDLAQHFRDVKWSVNLVHVVVEVAIYQMERGRHFVYETPPRCASLQVPVMKQLLQTRGVYVGIASGCEFGLRCPDTLKLMPKSWEFVTSAPEVAKAVHQRCGGGHEHQHTEGMLKCGIKRTVFSQRYPKRLVEAIVRGMRRQCQVEAFSSEAACKAVQGEEEDADETRDVLRRPHSSIESSLRKLHVQLGHCKNNVLIRHLRHAHATEQAIKAANDFYCPECEGMKCPKVARHSTPAETHLPLKYVSMDCKDLPSWIPGERITCLGIIDETSSLHQVEPMIGMAETSKNLMDAFERAWIRPYIRPKWLKVDPHRAQISDEFLNWCERQEIEVVDTAGGAKEQNGKIEHHNQLFEIMLEDVIREAQPQTETEWRECVAELVTAKNSLLSVTGVSPMQMVFGRNPEIPGDLLKDNPDLIANSAIVNDPIAAQQARIRTVTRMKVLMQQDKLTTRRALDSRPRVVTKYLPGDMAELRTKMVNLEHYSGQRFEDITGGRRVRGKQTMDKRTVSEAYQPIEGQMDENREEQEEAKRPRLEEQTTIDEPSTSQQQFGGVTYPPSLPSPPLRDSANAHLARDVDEDVIVNEVDVLLTQGSKEINTKEDKWKSPEGLAMIEKAYTKEMTSLVHETEAWKPVDLEKSRLLKTQVPDRILRPRPVLTLRTGDDGKEEVKCRCTLQGFKDPDILDLVREGRTASPTMSTNGRAMLLQTLASCKFDLTIGDVKSAFLVAEPEARPNGPIYVTMPKDYTLKGHHPEQLFEVVNGYGLGDQPQQWWRTFERYMVEELKFDQHPMDPCVFLLREPVTQENAGLVAKDRVSVIPYATGSESAQLRGEPGALCGILGVHVDDQINGGRGQLWTTAMKKLRARFPFRKWVTGSGEFTGSVLTQRADYSIVQSQSEYAKGITPAKTRKSARPDDVALPSEVHNHISTTQQGNWLAGQTRPDLSCQISFSQQIMPHPTVGQIRRSNAWVRRAKQFHEISVTFQSIVPERLRFVCHSDYSSKDLDGTGRTQGGYIIGATDPSMAKGLLAPWCPLVWKSQKIKQGCTSTLAGESKLLKASLGHLEWIMCSFAATLYPTFCLENRDQYSRKFSPISVIDCKSVFDHVTKPGAPTGLDDKKAWAMVKFEATGSDEQARAFLLGLVDVYPDVSSYVESEARVKVSVPAKTLLGAVQAKKGNTPVTLQYVANTGNIQVMTGVALEDEIRDKCKVLERAYVSWQRAPLDQKPKLEIKSPATEFFRSNTVKASKKEIEQDGDEKITLPDDEGYSEAMDAILESVGWSLSEYPVMRDRILKTLQMYVPDGEEETSPKRAQAVGEDDDGTGDWQMGDSVK</sequence>
<dbReference type="SUPFAM" id="SSF57756">
    <property type="entry name" value="Retrovirus zinc finger-like domains"/>
    <property type="match status" value="1"/>
</dbReference>
<dbReference type="Pfam" id="PF00098">
    <property type="entry name" value="zf-CCHC"/>
    <property type="match status" value="1"/>
</dbReference>
<evidence type="ECO:0000313" key="11">
    <source>
        <dbReference type="Proteomes" id="UP001189429"/>
    </source>
</evidence>
<evidence type="ECO:0000256" key="6">
    <source>
        <dbReference type="SAM" id="MobiDB-lite"/>
    </source>
</evidence>
<feature type="non-terminal residue" evidence="10">
    <location>
        <position position="2086"/>
    </location>
</feature>
<dbReference type="InterPro" id="IPR001584">
    <property type="entry name" value="Integrase_cat-core"/>
</dbReference>
<dbReference type="SMART" id="SM00343">
    <property type="entry name" value="ZnF_C2HC"/>
    <property type="match status" value="1"/>
</dbReference>
<dbReference type="Pfam" id="PF08507">
    <property type="entry name" value="COPI_assoc"/>
    <property type="match status" value="1"/>
</dbReference>
<name>A0ABN9V277_9DINO</name>
<feature type="region of interest" description="Disordered" evidence="6">
    <location>
        <begin position="392"/>
        <end position="420"/>
    </location>
</feature>
<feature type="domain" description="CCHC-type" evidence="8">
    <location>
        <begin position="429"/>
        <end position="445"/>
    </location>
</feature>
<evidence type="ECO:0000256" key="7">
    <source>
        <dbReference type="SAM" id="Phobius"/>
    </source>
</evidence>
<feature type="region of interest" description="Disordered" evidence="6">
    <location>
        <begin position="182"/>
        <end position="211"/>
    </location>
</feature>
<evidence type="ECO:0000256" key="1">
    <source>
        <dbReference type="ARBA" id="ARBA00004141"/>
    </source>
</evidence>
<evidence type="ECO:0000256" key="4">
    <source>
        <dbReference type="ARBA" id="ARBA00023136"/>
    </source>
</evidence>
<feature type="compositionally biased region" description="Basic and acidic residues" evidence="6">
    <location>
        <begin position="200"/>
        <end position="209"/>
    </location>
</feature>
<reference evidence="10" key="1">
    <citation type="submission" date="2023-10" db="EMBL/GenBank/DDBJ databases">
        <authorList>
            <person name="Chen Y."/>
            <person name="Shah S."/>
            <person name="Dougan E. K."/>
            <person name="Thang M."/>
            <person name="Chan C."/>
        </authorList>
    </citation>
    <scope>NUCLEOTIDE SEQUENCE [LARGE SCALE GENOMIC DNA]</scope>
</reference>
<keyword evidence="11" id="KW-1185">Reference proteome</keyword>
<dbReference type="InterPro" id="IPR036875">
    <property type="entry name" value="Znf_CCHC_sf"/>
</dbReference>
<feature type="domain" description="Integrase catalytic" evidence="9">
    <location>
        <begin position="994"/>
        <end position="1158"/>
    </location>
</feature>
<dbReference type="Gene3D" id="4.10.60.10">
    <property type="entry name" value="Zinc finger, CCHC-type"/>
    <property type="match status" value="1"/>
</dbReference>
<feature type="compositionally biased region" description="Basic and acidic residues" evidence="6">
    <location>
        <begin position="182"/>
        <end position="192"/>
    </location>
</feature>
<keyword evidence="3 7" id="KW-1133">Transmembrane helix</keyword>
<dbReference type="CDD" id="cd00303">
    <property type="entry name" value="retropepsin_like"/>
    <property type="match status" value="1"/>
</dbReference>
<evidence type="ECO:0000256" key="3">
    <source>
        <dbReference type="ARBA" id="ARBA00022989"/>
    </source>
</evidence>
<evidence type="ECO:0000259" key="9">
    <source>
        <dbReference type="PROSITE" id="PS50994"/>
    </source>
</evidence>
<dbReference type="PROSITE" id="PS50158">
    <property type="entry name" value="ZF_CCHC"/>
    <property type="match status" value="1"/>
</dbReference>
<comment type="subcellular location">
    <subcellularLocation>
        <location evidence="1">Membrane</location>
        <topology evidence="1">Multi-pass membrane protein</topology>
    </subcellularLocation>
</comment>
<keyword evidence="5" id="KW-0479">Metal-binding</keyword>
<dbReference type="InterPro" id="IPR036397">
    <property type="entry name" value="RNaseH_sf"/>
</dbReference>
<evidence type="ECO:0000259" key="8">
    <source>
        <dbReference type="PROSITE" id="PS50158"/>
    </source>
</evidence>
<keyword evidence="4 7" id="KW-0472">Membrane</keyword>